<dbReference type="Proteomes" id="UP000036681">
    <property type="component" value="Unplaced"/>
</dbReference>
<evidence type="ECO:0000313" key="2">
    <source>
        <dbReference type="WBParaSite" id="ALUE_0001685001-mRNA-1"/>
    </source>
</evidence>
<name>A0A0M3IF87_ASCLU</name>
<dbReference type="WBParaSite" id="ALUE_0001685001-mRNA-1">
    <property type="protein sequence ID" value="ALUE_0001685001-mRNA-1"/>
    <property type="gene ID" value="ALUE_0001685001"/>
</dbReference>
<proteinExistence type="predicted"/>
<evidence type="ECO:0000313" key="1">
    <source>
        <dbReference type="Proteomes" id="UP000036681"/>
    </source>
</evidence>
<protein>
    <submittedName>
        <fullName evidence="2">Arrestin_N domain-containing protein</fullName>
    </submittedName>
</protein>
<sequence>MGMLPLILLEEGFAERPELLLRKKRDSKIIDDAEFLKRRERVKASSVPPLEDPGSKAVWKPFTVVVEFNFVHSVSVASLIGYFEGIVRTAFSSQSELRSLSAIRLDFDSLVRQWRSATGKLRALAGHYIHESRIALDSDTPGTFFAKNGERIVVHGEILNEHPSNPVKGGLVELVITIRCRCKGNEKNS</sequence>
<dbReference type="AlphaFoldDB" id="A0A0M3IF87"/>
<keyword evidence="1" id="KW-1185">Reference proteome</keyword>
<accession>A0A0M3IF87</accession>
<organism evidence="1 2">
    <name type="scientific">Ascaris lumbricoides</name>
    <name type="common">Giant roundworm</name>
    <dbReference type="NCBI Taxonomy" id="6252"/>
    <lineage>
        <taxon>Eukaryota</taxon>
        <taxon>Metazoa</taxon>
        <taxon>Ecdysozoa</taxon>
        <taxon>Nematoda</taxon>
        <taxon>Chromadorea</taxon>
        <taxon>Rhabditida</taxon>
        <taxon>Spirurina</taxon>
        <taxon>Ascaridomorpha</taxon>
        <taxon>Ascaridoidea</taxon>
        <taxon>Ascarididae</taxon>
        <taxon>Ascaris</taxon>
    </lineage>
</organism>
<reference evidence="2" key="1">
    <citation type="submission" date="2017-02" db="UniProtKB">
        <authorList>
            <consortium name="WormBaseParasite"/>
        </authorList>
    </citation>
    <scope>IDENTIFICATION</scope>
</reference>